<evidence type="ECO:0000313" key="1">
    <source>
        <dbReference type="Proteomes" id="UP000887572"/>
    </source>
</evidence>
<dbReference type="AlphaFoldDB" id="A0A914I155"/>
<accession>A0A914I155</accession>
<evidence type="ECO:0000313" key="2">
    <source>
        <dbReference type="WBParaSite" id="Gr19_v10_g5647.t1"/>
    </source>
</evidence>
<name>A0A914I155_GLORO</name>
<organism evidence="1 2">
    <name type="scientific">Globodera rostochiensis</name>
    <name type="common">Golden nematode worm</name>
    <name type="synonym">Heterodera rostochiensis</name>
    <dbReference type="NCBI Taxonomy" id="31243"/>
    <lineage>
        <taxon>Eukaryota</taxon>
        <taxon>Metazoa</taxon>
        <taxon>Ecdysozoa</taxon>
        <taxon>Nematoda</taxon>
        <taxon>Chromadorea</taxon>
        <taxon>Rhabditida</taxon>
        <taxon>Tylenchina</taxon>
        <taxon>Tylenchomorpha</taxon>
        <taxon>Tylenchoidea</taxon>
        <taxon>Heteroderidae</taxon>
        <taxon>Heteroderinae</taxon>
        <taxon>Globodera</taxon>
    </lineage>
</organism>
<dbReference type="WBParaSite" id="Gr19_v10_g5647.t1">
    <property type="protein sequence ID" value="Gr19_v10_g5647.t1"/>
    <property type="gene ID" value="Gr19_v10_g5647"/>
</dbReference>
<protein>
    <submittedName>
        <fullName evidence="2">Uncharacterized protein</fullName>
    </submittedName>
</protein>
<sequence>MIIPASKDKNYIPCSQLFVPPVYQFVLSPQVRASAFVATLLARCSLFSAAGRELADAQSVPCHAVATCGILGEGKNPQECGNPRVKPCWGVGQNWDMKCGNFAKAQKGVWRWHWGKNGDIENRGETLGLKGPKVWGRSPGGQWANMSWEGVAQRKKFGRAGPQAVRGEQQGGAEQMFEGKVQLNCLIVGTNE</sequence>
<reference evidence="2" key="1">
    <citation type="submission" date="2022-11" db="UniProtKB">
        <authorList>
            <consortium name="WormBaseParasite"/>
        </authorList>
    </citation>
    <scope>IDENTIFICATION</scope>
</reference>
<keyword evidence="1" id="KW-1185">Reference proteome</keyword>
<proteinExistence type="predicted"/>
<dbReference type="Proteomes" id="UP000887572">
    <property type="component" value="Unplaced"/>
</dbReference>